<name>A0A8U7NRF8_CORMO</name>
<dbReference type="Pfam" id="PF00167">
    <property type="entry name" value="FGF"/>
    <property type="match status" value="1"/>
</dbReference>
<protein>
    <recommendedName>
        <fullName evidence="5">Fibroblast growth factor</fullName>
        <shortName evidence="5">FGF</shortName>
    </recommendedName>
</protein>
<keyword evidence="8" id="KW-1185">Reference proteome</keyword>
<organism evidence="7 8">
    <name type="scientific">Corvus moneduloides</name>
    <name type="common">New Caledonian crow</name>
    <dbReference type="NCBI Taxonomy" id="1196302"/>
    <lineage>
        <taxon>Eukaryota</taxon>
        <taxon>Metazoa</taxon>
        <taxon>Chordata</taxon>
        <taxon>Craniata</taxon>
        <taxon>Vertebrata</taxon>
        <taxon>Euteleostomi</taxon>
        <taxon>Archelosauria</taxon>
        <taxon>Archosauria</taxon>
        <taxon>Dinosauria</taxon>
        <taxon>Saurischia</taxon>
        <taxon>Theropoda</taxon>
        <taxon>Coelurosauria</taxon>
        <taxon>Aves</taxon>
        <taxon>Neognathae</taxon>
        <taxon>Neoaves</taxon>
        <taxon>Telluraves</taxon>
        <taxon>Australaves</taxon>
        <taxon>Passeriformes</taxon>
        <taxon>Corvoidea</taxon>
        <taxon>Corvidae</taxon>
        <taxon>Corvus</taxon>
    </lineage>
</organism>
<keyword evidence="4" id="KW-0497">Mitogen</keyword>
<dbReference type="AlphaFoldDB" id="A0A8U7NRF8"/>
<dbReference type="PRINTS" id="PR00263">
    <property type="entry name" value="HBGFFGF"/>
</dbReference>
<evidence type="ECO:0000256" key="5">
    <source>
        <dbReference type="RuleBase" id="RU049442"/>
    </source>
</evidence>
<reference evidence="8" key="1">
    <citation type="submission" date="2019-10" db="EMBL/GenBank/DDBJ databases">
        <title>Corvus moneduloides (New Caledonian crow) genome, bCorMon1, primary haplotype.</title>
        <authorList>
            <person name="Rutz C."/>
            <person name="Fungtammasan C."/>
            <person name="Mountcastle J."/>
            <person name="Formenti G."/>
            <person name="Chow W."/>
            <person name="Howe K."/>
            <person name="Steele M.P."/>
            <person name="Fernandes J."/>
            <person name="Gilbert M.T.P."/>
            <person name="Fedrigo O."/>
            <person name="Jarvis E.D."/>
            <person name="Gemmell N."/>
        </authorList>
    </citation>
    <scope>NUCLEOTIDE SEQUENCE [LARGE SCALE GENOMIC DNA]</scope>
</reference>
<dbReference type="InterPro" id="IPR008996">
    <property type="entry name" value="IL1/FGF"/>
</dbReference>
<keyword evidence="2" id="KW-0217">Developmental protein</keyword>
<evidence type="ECO:0000313" key="8">
    <source>
        <dbReference type="Proteomes" id="UP000694553"/>
    </source>
</evidence>
<feature type="region of interest" description="Disordered" evidence="6">
    <location>
        <begin position="1"/>
        <end position="41"/>
    </location>
</feature>
<dbReference type="PRINTS" id="PR00262">
    <property type="entry name" value="IL1HBGF"/>
</dbReference>
<comment type="similarity">
    <text evidence="1 5">Belongs to the heparin-binding growth factors family.</text>
</comment>
<dbReference type="Proteomes" id="UP000694553">
    <property type="component" value="Unassembled WGS sequence"/>
</dbReference>
<keyword evidence="3" id="KW-0221">Differentiation</keyword>
<dbReference type="PANTHER" id="PTHR11486">
    <property type="entry name" value="FIBROBLAST GROWTH FACTOR"/>
    <property type="match status" value="1"/>
</dbReference>
<evidence type="ECO:0000313" key="7">
    <source>
        <dbReference type="Ensembl" id="ENSCMUP00000031158.1"/>
    </source>
</evidence>
<dbReference type="InterPro" id="IPR002209">
    <property type="entry name" value="Fibroblast_GF_fam"/>
</dbReference>
<evidence type="ECO:0000256" key="6">
    <source>
        <dbReference type="SAM" id="MobiDB-lite"/>
    </source>
</evidence>
<dbReference type="SMART" id="SM00442">
    <property type="entry name" value="FGF"/>
    <property type="match status" value="1"/>
</dbReference>
<dbReference type="GO" id="GO:0030154">
    <property type="term" value="P:cell differentiation"/>
    <property type="evidence" value="ECO:0007669"/>
    <property type="project" value="UniProtKB-KW"/>
</dbReference>
<gene>
    <name evidence="7" type="primary">LOC116438742</name>
</gene>
<dbReference type="Ensembl" id="ENSCMUT00000037816.1">
    <property type="protein sequence ID" value="ENSCMUP00000031158.1"/>
    <property type="gene ID" value="ENSCMUG00000018094.1"/>
</dbReference>
<accession>A0A8U7NRF8</accession>
<evidence type="ECO:0000256" key="2">
    <source>
        <dbReference type="ARBA" id="ARBA00022473"/>
    </source>
</evidence>
<dbReference type="Gene3D" id="2.80.10.50">
    <property type="match status" value="1"/>
</dbReference>
<feature type="region of interest" description="Disordered" evidence="6">
    <location>
        <begin position="200"/>
        <end position="272"/>
    </location>
</feature>
<feature type="compositionally biased region" description="Basic and acidic residues" evidence="6">
    <location>
        <begin position="250"/>
        <end position="261"/>
    </location>
</feature>
<sequence>MAALASSLIRQRRGGKDAPPPRAPGPARAPGAPRPPSLCQQQLRGLVAKVRGCGRRRRPREKPPEPQLRGAIARLRGGHGHFLHMGLDGRLDGTWEEAGPGTLFNLIPVGLRVVAIQGTRAGRYVAMNGAGVVYASVHFTPECRFKECVFENYHVLYASALYRQRRSGRAWYLGLDRHGRPMAGPRVRKDKAAAHFLPQLLEGQRGPSSGEPKSGIGDPKSGIRDPKSRIREPKLGKRGPKIGDQGPKIGDWKPKIGDWEPKSGIGDPKSGI</sequence>
<evidence type="ECO:0000256" key="1">
    <source>
        <dbReference type="ARBA" id="ARBA00007936"/>
    </source>
</evidence>
<reference evidence="7" key="3">
    <citation type="submission" date="2025-09" db="UniProtKB">
        <authorList>
            <consortium name="Ensembl"/>
        </authorList>
    </citation>
    <scope>IDENTIFICATION</scope>
</reference>
<evidence type="ECO:0000256" key="3">
    <source>
        <dbReference type="ARBA" id="ARBA00022782"/>
    </source>
</evidence>
<reference evidence="7" key="2">
    <citation type="submission" date="2025-08" db="UniProtKB">
        <authorList>
            <consortium name="Ensembl"/>
        </authorList>
    </citation>
    <scope>IDENTIFICATION</scope>
</reference>
<dbReference type="GO" id="GO:0008083">
    <property type="term" value="F:growth factor activity"/>
    <property type="evidence" value="ECO:0007669"/>
    <property type="project" value="InterPro"/>
</dbReference>
<proteinExistence type="inferred from homology"/>
<evidence type="ECO:0000256" key="4">
    <source>
        <dbReference type="ARBA" id="ARBA00023246"/>
    </source>
</evidence>
<dbReference type="SUPFAM" id="SSF50353">
    <property type="entry name" value="Cytokine"/>
    <property type="match status" value="1"/>
</dbReference>
<feature type="compositionally biased region" description="Basic and acidic residues" evidence="6">
    <location>
        <begin position="221"/>
        <end position="235"/>
    </location>
</feature>
<dbReference type="GO" id="GO:0051781">
    <property type="term" value="P:positive regulation of cell division"/>
    <property type="evidence" value="ECO:0007669"/>
    <property type="project" value="UniProtKB-KW"/>
</dbReference>